<name>A0A413FKC8_9FIRM</name>
<dbReference type="GO" id="GO:0016832">
    <property type="term" value="F:aldehyde-lyase activity"/>
    <property type="evidence" value="ECO:0007669"/>
    <property type="project" value="TreeGrafter"/>
</dbReference>
<evidence type="ECO:0000313" key="4">
    <source>
        <dbReference type="EMBL" id="RGX32747.1"/>
    </source>
</evidence>
<keyword evidence="1" id="KW-0479">Metal-binding</keyword>
<dbReference type="OrthoDB" id="9794581at2"/>
<dbReference type="InterPro" id="IPR001303">
    <property type="entry name" value="Aldolase_II/adducin_N"/>
</dbReference>
<keyword evidence="2" id="KW-0456">Lyase</keyword>
<protein>
    <submittedName>
        <fullName evidence="4">Class II aldolase/adducin family protein</fullName>
    </submittedName>
</protein>
<dbReference type="InterPro" id="IPR050197">
    <property type="entry name" value="Aldolase_class_II_sugar_metab"/>
</dbReference>
<dbReference type="AlphaFoldDB" id="A0A413FKC8"/>
<dbReference type="RefSeq" id="WP_007712151.1">
    <property type="nucleotide sequence ID" value="NZ_BAABXR010000001.1"/>
</dbReference>
<dbReference type="GO" id="GO:0046872">
    <property type="term" value="F:metal ion binding"/>
    <property type="evidence" value="ECO:0007669"/>
    <property type="project" value="UniProtKB-KW"/>
</dbReference>
<dbReference type="SUPFAM" id="SSF53639">
    <property type="entry name" value="AraD/HMP-PK domain-like"/>
    <property type="match status" value="1"/>
</dbReference>
<accession>A0A413FKC8</accession>
<proteinExistence type="predicted"/>
<gene>
    <name evidence="4" type="ORF">DWV29_00575</name>
</gene>
<dbReference type="SMART" id="SM01007">
    <property type="entry name" value="Aldolase_II"/>
    <property type="match status" value="1"/>
</dbReference>
<dbReference type="GO" id="GO:0019323">
    <property type="term" value="P:pentose catabolic process"/>
    <property type="evidence" value="ECO:0007669"/>
    <property type="project" value="TreeGrafter"/>
</dbReference>
<dbReference type="Proteomes" id="UP000283880">
    <property type="component" value="Unassembled WGS sequence"/>
</dbReference>
<evidence type="ECO:0000313" key="5">
    <source>
        <dbReference type="Proteomes" id="UP000283880"/>
    </source>
</evidence>
<dbReference type="Pfam" id="PF00596">
    <property type="entry name" value="Aldolase_II"/>
    <property type="match status" value="1"/>
</dbReference>
<evidence type="ECO:0000256" key="1">
    <source>
        <dbReference type="ARBA" id="ARBA00022723"/>
    </source>
</evidence>
<dbReference type="EMBL" id="QSBM01000001">
    <property type="protein sequence ID" value="RGX32747.1"/>
    <property type="molecule type" value="Genomic_DNA"/>
</dbReference>
<reference evidence="4 5" key="1">
    <citation type="submission" date="2018-08" db="EMBL/GenBank/DDBJ databases">
        <title>A genome reference for cultivated species of the human gut microbiota.</title>
        <authorList>
            <person name="Zou Y."/>
            <person name="Xue W."/>
            <person name="Luo G."/>
        </authorList>
    </citation>
    <scope>NUCLEOTIDE SEQUENCE [LARGE SCALE GENOMIC DNA]</scope>
    <source>
        <strain evidence="4 5">AF04-15</strain>
    </source>
</reference>
<dbReference type="PANTHER" id="PTHR22789">
    <property type="entry name" value="FUCULOSE PHOSPHATE ALDOLASE"/>
    <property type="match status" value="1"/>
</dbReference>
<evidence type="ECO:0000256" key="2">
    <source>
        <dbReference type="ARBA" id="ARBA00023239"/>
    </source>
</evidence>
<evidence type="ECO:0000259" key="3">
    <source>
        <dbReference type="SMART" id="SM01007"/>
    </source>
</evidence>
<organism evidence="4 5">
    <name type="scientific">Enterocloster asparagiformis</name>
    <dbReference type="NCBI Taxonomy" id="333367"/>
    <lineage>
        <taxon>Bacteria</taxon>
        <taxon>Bacillati</taxon>
        <taxon>Bacillota</taxon>
        <taxon>Clostridia</taxon>
        <taxon>Lachnospirales</taxon>
        <taxon>Lachnospiraceae</taxon>
        <taxon>Enterocloster</taxon>
    </lineage>
</organism>
<comment type="caution">
    <text evidence="4">The sequence shown here is derived from an EMBL/GenBank/DDBJ whole genome shotgun (WGS) entry which is preliminary data.</text>
</comment>
<dbReference type="Gene3D" id="3.40.225.10">
    <property type="entry name" value="Class II aldolase/adducin N-terminal domain"/>
    <property type="match status" value="1"/>
</dbReference>
<dbReference type="PANTHER" id="PTHR22789:SF0">
    <property type="entry name" value="3-OXO-TETRONATE 4-PHOSPHATE DECARBOXYLASE-RELATED"/>
    <property type="match status" value="1"/>
</dbReference>
<sequence>MYEREKQQLIDCARAMERHGLVVLSGGNVSMRMPCGNFLVTPSAMSYDTMTIDDIVLIDGETRTVEGRRRPTSDKHAVLYMFRHMPEVNVILHTHQPYATAVGLVSDRLPANLVTVIDELHGEVKVAPFTPSSDEGMGVSAVEYAGDALAVILKHHGVLAYGKDIEQALTAAVYLEEASKTYLAALASGRTIPELTAEQIADESAERGYYGQPDEP</sequence>
<feature type="domain" description="Class II aldolase/adducin N-terminal" evidence="3">
    <location>
        <begin position="7"/>
        <end position="183"/>
    </location>
</feature>
<dbReference type="GO" id="GO:0005829">
    <property type="term" value="C:cytosol"/>
    <property type="evidence" value="ECO:0007669"/>
    <property type="project" value="TreeGrafter"/>
</dbReference>
<dbReference type="InterPro" id="IPR036409">
    <property type="entry name" value="Aldolase_II/adducin_N_sf"/>
</dbReference>